<protein>
    <submittedName>
        <fullName evidence="14">Lectin, mannose-binding 2-like a</fullName>
    </submittedName>
</protein>
<keyword evidence="10" id="KW-0325">Glycoprotein</keyword>
<dbReference type="GO" id="GO:0000139">
    <property type="term" value="C:Golgi membrane"/>
    <property type="evidence" value="ECO:0007669"/>
    <property type="project" value="UniProtKB-SubCell"/>
</dbReference>
<dbReference type="GeneID" id="108927213"/>
<dbReference type="Ensembl" id="ENSSFOT00015066836.1">
    <property type="protein sequence ID" value="ENSSFOP00015058886.1"/>
    <property type="gene ID" value="ENSSFOG00015024643.1"/>
</dbReference>
<keyword evidence="3" id="KW-0479">Metal-binding</keyword>
<dbReference type="GO" id="GO:0005789">
    <property type="term" value="C:endoplasmic reticulum membrane"/>
    <property type="evidence" value="ECO:0007669"/>
    <property type="project" value="TreeGrafter"/>
</dbReference>
<accession>A0A8C9TW95</accession>
<dbReference type="PANTHER" id="PTHR12223">
    <property type="entry name" value="VESICULAR MANNOSE-BINDING LECTIN"/>
    <property type="match status" value="1"/>
</dbReference>
<evidence type="ECO:0000256" key="7">
    <source>
        <dbReference type="ARBA" id="ARBA00023034"/>
    </source>
</evidence>
<dbReference type="GO" id="GO:0046872">
    <property type="term" value="F:metal ion binding"/>
    <property type="evidence" value="ECO:0007669"/>
    <property type="project" value="UniProtKB-KW"/>
</dbReference>
<keyword evidence="5" id="KW-0430">Lectin</keyword>
<dbReference type="GO" id="GO:0030134">
    <property type="term" value="C:COPII-coated ER to Golgi transport vesicle"/>
    <property type="evidence" value="ECO:0007669"/>
    <property type="project" value="TreeGrafter"/>
</dbReference>
<reference evidence="14" key="3">
    <citation type="submission" date="2025-09" db="UniProtKB">
        <authorList>
            <consortium name="Ensembl"/>
        </authorList>
    </citation>
    <scope>IDENTIFICATION</scope>
</reference>
<organism evidence="14 15">
    <name type="scientific">Scleropages formosus</name>
    <name type="common">Asian bonytongue</name>
    <name type="synonym">Osteoglossum formosum</name>
    <dbReference type="NCBI Taxonomy" id="113540"/>
    <lineage>
        <taxon>Eukaryota</taxon>
        <taxon>Metazoa</taxon>
        <taxon>Chordata</taxon>
        <taxon>Craniata</taxon>
        <taxon>Vertebrata</taxon>
        <taxon>Euteleostomi</taxon>
        <taxon>Actinopterygii</taxon>
        <taxon>Neopterygii</taxon>
        <taxon>Teleostei</taxon>
        <taxon>Osteoglossocephala</taxon>
        <taxon>Osteoglossomorpha</taxon>
        <taxon>Osteoglossiformes</taxon>
        <taxon>Osteoglossidae</taxon>
        <taxon>Scleropages</taxon>
    </lineage>
</organism>
<keyword evidence="6 12" id="KW-1133">Transmembrane helix</keyword>
<dbReference type="GeneTree" id="ENSGT00940000155596"/>
<evidence type="ECO:0000256" key="9">
    <source>
        <dbReference type="ARBA" id="ARBA00023157"/>
    </source>
</evidence>
<keyword evidence="8 12" id="KW-0472">Membrane</keyword>
<evidence type="ECO:0000256" key="2">
    <source>
        <dbReference type="ARBA" id="ARBA00022692"/>
    </source>
</evidence>
<evidence type="ECO:0000256" key="4">
    <source>
        <dbReference type="ARBA" id="ARBA00022729"/>
    </source>
</evidence>
<dbReference type="CTD" id="403038"/>
<evidence type="ECO:0000256" key="12">
    <source>
        <dbReference type="SAM" id="Phobius"/>
    </source>
</evidence>
<evidence type="ECO:0000259" key="13">
    <source>
        <dbReference type="PROSITE" id="PS51328"/>
    </source>
</evidence>
<keyword evidence="15" id="KW-1185">Reference proteome</keyword>
<dbReference type="InterPro" id="IPR051136">
    <property type="entry name" value="Intracellular_Lectin-GPT"/>
</dbReference>
<keyword evidence="7" id="KW-0333">Golgi apparatus</keyword>
<reference evidence="14 15" key="1">
    <citation type="submission" date="2019-04" db="EMBL/GenBank/DDBJ databases">
        <authorList>
            <consortium name="Wellcome Sanger Institute Data Sharing"/>
        </authorList>
    </citation>
    <scope>NUCLEOTIDE SEQUENCE [LARGE SCALE GENOMIC DNA]</scope>
</reference>
<dbReference type="GO" id="GO:0005537">
    <property type="term" value="F:D-mannose binding"/>
    <property type="evidence" value="ECO:0007669"/>
    <property type="project" value="TreeGrafter"/>
</dbReference>
<reference evidence="14" key="2">
    <citation type="submission" date="2025-08" db="UniProtKB">
        <authorList>
            <consortium name="Ensembl"/>
        </authorList>
    </citation>
    <scope>IDENTIFICATION</scope>
</reference>
<dbReference type="InterPro" id="IPR005052">
    <property type="entry name" value="Lectin_leg"/>
</dbReference>
<evidence type="ECO:0000313" key="15">
    <source>
        <dbReference type="Proteomes" id="UP000694397"/>
    </source>
</evidence>
<keyword evidence="9" id="KW-1015">Disulfide bond</keyword>
<evidence type="ECO:0000256" key="10">
    <source>
        <dbReference type="ARBA" id="ARBA00023180"/>
    </source>
</evidence>
<evidence type="ECO:0000256" key="5">
    <source>
        <dbReference type="ARBA" id="ARBA00022734"/>
    </source>
</evidence>
<proteinExistence type="predicted"/>
<evidence type="ECO:0000256" key="3">
    <source>
        <dbReference type="ARBA" id="ARBA00022723"/>
    </source>
</evidence>
<dbReference type="PROSITE" id="PS51328">
    <property type="entry name" value="L_LECTIN_LIKE"/>
    <property type="match status" value="1"/>
</dbReference>
<feature type="transmembrane region" description="Helical" evidence="12">
    <location>
        <begin position="331"/>
        <end position="355"/>
    </location>
</feature>
<dbReference type="AlphaFoldDB" id="A0A8C9TW95"/>
<dbReference type="Gene3D" id="2.60.120.200">
    <property type="match status" value="1"/>
</dbReference>
<evidence type="ECO:0000256" key="1">
    <source>
        <dbReference type="ARBA" id="ARBA00004194"/>
    </source>
</evidence>
<dbReference type="PANTHER" id="PTHR12223:SF20">
    <property type="entry name" value="VIP36-LIKE PROTEIN"/>
    <property type="match status" value="1"/>
</dbReference>
<sequence>MAATMMRKKSASEIGSKSPLVRSFYRNMSLGTYCTLVLLLASSSRCRGDDSHEMEEFLKREHSLIKPYQGVGSSSSSHWELMGDAMITTDHVRLTPDMQSKQGAVWSRIPCHLRDWELQVHFKIHGQGKKNLNGDGLAVWYTKERMQTGPVFGNKDKFVGLGVFVDTYPNEEKHLEAQKRRYTPRTQRIFPYVLAMVGNGSLSYDHERDGRHTELGGCTAVVRNLNHETFIFIRYVRRRLTVMIDVDGQHEWRDCLDIPGVRLPQGYYFGASAVTGDLSDNHDLISMKLYQLTVIRSKEEEEEKEEEITIPSVDNLELLKEDPSEGRMSGIAIFFTVLFSLLGCIFLVVIGLAIYSHWNENSRKRFY</sequence>
<name>A0A8C9TW95_SCLFO</name>
<evidence type="ECO:0000313" key="14">
    <source>
        <dbReference type="Ensembl" id="ENSSFOP00015058886.1"/>
    </source>
</evidence>
<evidence type="ECO:0000256" key="11">
    <source>
        <dbReference type="ARBA" id="ARBA00046288"/>
    </source>
</evidence>
<comment type="subcellular location">
    <subcellularLocation>
        <location evidence="11">Endomembrane system</location>
        <topology evidence="11">Single-pass type I membrane protein</topology>
    </subcellularLocation>
    <subcellularLocation>
        <location evidence="1">Golgi apparatus membrane</location>
        <topology evidence="1">Single-pass membrane protein</topology>
    </subcellularLocation>
</comment>
<dbReference type="Proteomes" id="UP000694397">
    <property type="component" value="Chromosome 6"/>
</dbReference>
<feature type="domain" description="L-type lectin-like" evidence="13">
    <location>
        <begin position="56"/>
        <end position="292"/>
    </location>
</feature>
<dbReference type="RefSeq" id="XP_018595858.1">
    <property type="nucleotide sequence ID" value="XM_018740342.2"/>
</dbReference>
<evidence type="ECO:0000256" key="8">
    <source>
        <dbReference type="ARBA" id="ARBA00023136"/>
    </source>
</evidence>
<dbReference type="SUPFAM" id="SSF49899">
    <property type="entry name" value="Concanavalin A-like lectins/glucanases"/>
    <property type="match status" value="1"/>
</dbReference>
<keyword evidence="2 12" id="KW-0812">Transmembrane</keyword>
<dbReference type="GO" id="GO:0006888">
    <property type="term" value="P:endoplasmic reticulum to Golgi vesicle-mediated transport"/>
    <property type="evidence" value="ECO:0007669"/>
    <property type="project" value="TreeGrafter"/>
</dbReference>
<dbReference type="GO" id="GO:0005793">
    <property type="term" value="C:endoplasmic reticulum-Golgi intermediate compartment"/>
    <property type="evidence" value="ECO:0007669"/>
    <property type="project" value="TreeGrafter"/>
</dbReference>
<dbReference type="FunFam" id="2.60.120.200:FF:000017">
    <property type="entry name" value="Vesicular integral-membrane protein VIP36"/>
    <property type="match status" value="1"/>
</dbReference>
<dbReference type="Pfam" id="PF03388">
    <property type="entry name" value="Lectin_leg-like"/>
    <property type="match status" value="1"/>
</dbReference>
<dbReference type="OrthoDB" id="270293at2759"/>
<dbReference type="InterPro" id="IPR013320">
    <property type="entry name" value="ConA-like_dom_sf"/>
</dbReference>
<gene>
    <name evidence="14" type="primary">lman2la</name>
</gene>
<keyword evidence="4" id="KW-0732">Signal</keyword>
<evidence type="ECO:0000256" key="6">
    <source>
        <dbReference type="ARBA" id="ARBA00022989"/>
    </source>
</evidence>